<keyword evidence="2" id="KW-0472">Membrane</keyword>
<organism evidence="3 4">
    <name type="scientific">Periconia digitata</name>
    <dbReference type="NCBI Taxonomy" id="1303443"/>
    <lineage>
        <taxon>Eukaryota</taxon>
        <taxon>Fungi</taxon>
        <taxon>Dikarya</taxon>
        <taxon>Ascomycota</taxon>
        <taxon>Pezizomycotina</taxon>
        <taxon>Dothideomycetes</taxon>
        <taxon>Pleosporomycetidae</taxon>
        <taxon>Pleosporales</taxon>
        <taxon>Massarineae</taxon>
        <taxon>Periconiaceae</taxon>
        <taxon>Periconia</taxon>
    </lineage>
</organism>
<keyword evidence="2" id="KW-1133">Transmembrane helix</keyword>
<sequence length="252" mass="28230">MQKVLPSLHPSLWISTCIDQSIPRSHAEITTYLLYPVIYLAFFFSYPLMPPLPLPSVPAENTRTTTASVFGNTYGGGYGPLFKIFLLVLVVVTGLRLAVTRFSTREHEGQHRSRNKIKRKETTNPYTSFDPCRKHARHKLASESTTSTAEESVYPWIAPPQPLPGPYDPPFYPLPTLRRHSYDPTVTKEKTPHAEAAEMTASSYTRRVSATNIPRSGAQTSQTAARVVVRGTVTNSSKGWRRNQWVVGGERD</sequence>
<evidence type="ECO:0000313" key="4">
    <source>
        <dbReference type="Proteomes" id="UP001152607"/>
    </source>
</evidence>
<evidence type="ECO:0000313" key="3">
    <source>
        <dbReference type="EMBL" id="CAI6340999.1"/>
    </source>
</evidence>
<evidence type="ECO:0000256" key="1">
    <source>
        <dbReference type="SAM" id="MobiDB-lite"/>
    </source>
</evidence>
<keyword evidence="4" id="KW-1185">Reference proteome</keyword>
<feature type="region of interest" description="Disordered" evidence="1">
    <location>
        <begin position="104"/>
        <end position="145"/>
    </location>
</feature>
<dbReference type="EMBL" id="CAOQHR010000011">
    <property type="protein sequence ID" value="CAI6340999.1"/>
    <property type="molecule type" value="Genomic_DNA"/>
</dbReference>
<dbReference type="Proteomes" id="UP001152607">
    <property type="component" value="Unassembled WGS sequence"/>
</dbReference>
<protein>
    <recommendedName>
        <fullName evidence="5">Transmembrane protein</fullName>
    </recommendedName>
</protein>
<reference evidence="3" key="1">
    <citation type="submission" date="2023-01" db="EMBL/GenBank/DDBJ databases">
        <authorList>
            <person name="Van Ghelder C."/>
            <person name="Rancurel C."/>
        </authorList>
    </citation>
    <scope>NUCLEOTIDE SEQUENCE</scope>
    <source>
        <strain evidence="3">CNCM I-4278</strain>
    </source>
</reference>
<name>A0A9W4XQX7_9PLEO</name>
<evidence type="ECO:0000256" key="2">
    <source>
        <dbReference type="SAM" id="Phobius"/>
    </source>
</evidence>
<feature type="transmembrane region" description="Helical" evidence="2">
    <location>
        <begin position="32"/>
        <end position="49"/>
    </location>
</feature>
<keyword evidence="2" id="KW-0812">Transmembrane</keyword>
<dbReference type="AlphaFoldDB" id="A0A9W4XQX7"/>
<dbReference type="OrthoDB" id="3942886at2759"/>
<proteinExistence type="predicted"/>
<comment type="caution">
    <text evidence="3">The sequence shown here is derived from an EMBL/GenBank/DDBJ whole genome shotgun (WGS) entry which is preliminary data.</text>
</comment>
<feature type="transmembrane region" description="Helical" evidence="2">
    <location>
        <begin position="81"/>
        <end position="99"/>
    </location>
</feature>
<gene>
    <name evidence="3" type="ORF">PDIGIT_LOCUS14187</name>
</gene>
<accession>A0A9W4XQX7</accession>
<evidence type="ECO:0008006" key="5">
    <source>
        <dbReference type="Google" id="ProtNLM"/>
    </source>
</evidence>